<dbReference type="AlphaFoldDB" id="A0AA95GX32"/>
<evidence type="ECO:0000313" key="2">
    <source>
        <dbReference type="Proteomes" id="UP001177595"/>
    </source>
</evidence>
<proteinExistence type="predicted"/>
<name>A0AA95GX32_9GAMM</name>
<protein>
    <submittedName>
        <fullName evidence="1">Uncharacterized protein</fullName>
    </submittedName>
</protein>
<reference evidence="1" key="1">
    <citation type="submission" date="2023-04" db="EMBL/GenBank/DDBJ databases">
        <title>Genome dynamics across the evolutionary transition to endosymbiosis.</title>
        <authorList>
            <person name="Siozios S."/>
            <person name="Nadal-Jimenez P."/>
            <person name="Azagi T."/>
            <person name="Sprong H."/>
            <person name="Frost C.L."/>
            <person name="Parratt S.R."/>
            <person name="Taylor G."/>
            <person name="Brettell L."/>
            <person name="Lew K.C."/>
            <person name="Croft L."/>
            <person name="King K.C."/>
            <person name="Brockhurst M.A."/>
            <person name="Hypsa V."/>
            <person name="Novakova E."/>
            <person name="Darby A.C."/>
            <person name="Hurst G.D.D."/>
        </authorList>
    </citation>
    <scope>NUCLEOTIDE SEQUENCE</scope>
    <source>
        <strain evidence="1">APv</strain>
    </source>
</reference>
<accession>A0AA95GX32</accession>
<dbReference type="EMBL" id="CP123504">
    <property type="protein sequence ID" value="WGM01772.1"/>
    <property type="molecule type" value="Genomic_DNA"/>
</dbReference>
<dbReference type="RefSeq" id="WP_280625207.1">
    <property type="nucleotide sequence ID" value="NZ_CP123504.1"/>
</dbReference>
<organism evidence="1 2">
    <name type="scientific">Arsenophonus nasoniae</name>
    <name type="common">son-killer infecting Nasonia vitripennis</name>
    <dbReference type="NCBI Taxonomy" id="638"/>
    <lineage>
        <taxon>Bacteria</taxon>
        <taxon>Pseudomonadati</taxon>
        <taxon>Pseudomonadota</taxon>
        <taxon>Gammaproteobacteria</taxon>
        <taxon>Enterobacterales</taxon>
        <taxon>Morganellaceae</taxon>
        <taxon>Arsenophonus</taxon>
    </lineage>
</organism>
<dbReference type="Proteomes" id="UP001177595">
    <property type="component" value="Chromosome"/>
</dbReference>
<gene>
    <name evidence="1" type="ORF">QE210_01185</name>
</gene>
<sequence>MFKHELGQIVQITISGEEGHIKGRAEYANMNNQYYVHYLAADGRGVDGCFDEGELSPAKPV</sequence>
<evidence type="ECO:0000313" key="1">
    <source>
        <dbReference type="EMBL" id="WGM01772.1"/>
    </source>
</evidence>